<dbReference type="InterPro" id="IPR019448">
    <property type="entry name" value="NT-C2"/>
</dbReference>
<dbReference type="PANTHER" id="PTHR34452:SF1">
    <property type="entry name" value="SPORULATION-SPECIFIC PROTEIN"/>
    <property type="match status" value="1"/>
</dbReference>
<dbReference type="PANTHER" id="PTHR34452">
    <property type="entry name" value="MYOSIN HEAVY CHAIN-RELATED PROTEIN"/>
    <property type="match status" value="1"/>
</dbReference>
<keyword evidence="1" id="KW-0175">Coiled coil</keyword>
<feature type="region of interest" description="Disordered" evidence="2">
    <location>
        <begin position="244"/>
        <end position="268"/>
    </location>
</feature>
<name>A0AAW1MS84_SAPOF</name>
<dbReference type="Pfam" id="PF10358">
    <property type="entry name" value="NT-C2"/>
    <property type="match status" value="1"/>
</dbReference>
<feature type="region of interest" description="Disordered" evidence="2">
    <location>
        <begin position="211"/>
        <end position="230"/>
    </location>
</feature>
<evidence type="ECO:0000313" key="4">
    <source>
        <dbReference type="EMBL" id="KAK9748677.1"/>
    </source>
</evidence>
<evidence type="ECO:0000259" key="3">
    <source>
        <dbReference type="PROSITE" id="PS51840"/>
    </source>
</evidence>
<proteinExistence type="predicted"/>
<feature type="coiled-coil region" evidence="1">
    <location>
        <begin position="833"/>
        <end position="916"/>
    </location>
</feature>
<dbReference type="Proteomes" id="UP001443914">
    <property type="component" value="Unassembled WGS sequence"/>
</dbReference>
<gene>
    <name evidence="4" type="ORF">RND81_02G072900</name>
</gene>
<comment type="caution">
    <text evidence="4">The sequence shown here is derived from an EMBL/GenBank/DDBJ whole genome shotgun (WGS) entry which is preliminary data.</text>
</comment>
<accession>A0AAW1MS84</accession>
<feature type="coiled-coil region" evidence="1">
    <location>
        <begin position="376"/>
        <end position="449"/>
    </location>
</feature>
<sequence length="1349" mass="154480">MFRNTMPKLEKTKVRVEFRLQFHATHIPQTGWNNLFVSVIPSDSSKATAKTNKANVRNRSCVWADPIYETTRLIQDPKTNHFEEKIYKLFVAMGTSRSSLLGEANINLSDYLDSSKPSVVALPLHGSNSGAILHVSVQLLTSKTGFREFEPLREVNDRGLSANTEHDGRKLSTLKKAMMSLADKVDTRRRFKPNPKEIPSLEAESGLREGYFNSTADNDESSDTSGSLCAEKRFKSRTQEIDSIKSNSSGDMGWGLPSESPTHGTRNSVHQWDRQTYVNREMAIVYEENSRLKRVLEEANISIDELRKEIANLQDFALSSEQNLAKEVSVIKAECSRFKNDLEIVRNIKTSAKMVDESKAERENLVRKMGQMECYYEATIEELEETQKKILDELQDLRHEHSSCIYSVSSAEAQMEVVRQQLNSERLHNKELEKRAATSEAALRRARMNYSVSVNQLQKDLGALSLQVLSMYETNGNLVGKTLDLKSSVGSQDDLYEKMKEEVSEMLLVNINLDVYSVMLHEALLEASLDSRTEMHELTEQLELSCRSNRYLRLKLQKMSDEICTLKEEKAVSISRSNDLALENQTLEVKLRSVSDEKRVLSERIGELESLLAENIKCKSIYESCEVEKARIATQLEQVARDKHRLSNEVSLLKEEVMDMKIKISENEKLQKMVDYIHERLEDLPVTDDEQVNSLLTQYEEVSYAGCEKFLSIITCFNDKIGQLMEEKKILLNERDVALVSLARAKAEAEVVKHEFEHDLRQTVSKLNVSSVLAEKLQTDFLAVSNKIHDSSEKAEKCAQMTEDLLSDFTKMEASLQEVTSENRDLVDRIMAFGSLTDELEDNKSEIHELKQKNLSLTELLQYNIDESDALSNELDNLKRTAEGLNDELSLLRDIRDKLDTEILNLNSQLKEKDDKLTRFDQLKNQLLHALEESIELLEMHGFLIAKDVVQTVIVKQYKLLVEELYSELEYFNKNFEEAAKKNLNNYAAENARLLSDLESLKSILEFTVALNQAQEHSNCSIATELEECQEKVSSLEAKLADDKRNKFETEIQDLVISNEELEIRSLVFRTTIDEMSAKIISHEERTGDCLQAYDKRKFKGSSFASQESLRVAFIKEEYETKLEEVCHQLSISEKHGEEMLLKLQDVLDDLERRKKREACQSKRNEQLMLKIGELETELKSVLFDNRENLAAYEQLKAELDCAVMSLDCCKEENYQLILSLQECNDYNRKLTNEVELLKEQLQNLKESTIRSENNKFGSHIVIDNRHRSSHVGNLVESSFISSMACCTEEALEEGNFTNFSDDQANHLTYTKILKSEISPQETQVFSLCYVVDEVIIKLIVPQIYIHAL</sequence>
<evidence type="ECO:0000256" key="1">
    <source>
        <dbReference type="SAM" id="Coils"/>
    </source>
</evidence>
<protein>
    <recommendedName>
        <fullName evidence="3">C2 NT-type domain-containing protein</fullName>
    </recommendedName>
</protein>
<feature type="coiled-coil region" evidence="1">
    <location>
        <begin position="1193"/>
        <end position="1255"/>
    </location>
</feature>
<evidence type="ECO:0000256" key="2">
    <source>
        <dbReference type="SAM" id="MobiDB-lite"/>
    </source>
</evidence>
<feature type="coiled-coil region" evidence="1">
    <location>
        <begin position="636"/>
        <end position="663"/>
    </location>
</feature>
<evidence type="ECO:0000313" key="5">
    <source>
        <dbReference type="Proteomes" id="UP001443914"/>
    </source>
</evidence>
<organism evidence="4 5">
    <name type="scientific">Saponaria officinalis</name>
    <name type="common">Common soapwort</name>
    <name type="synonym">Lychnis saponaria</name>
    <dbReference type="NCBI Taxonomy" id="3572"/>
    <lineage>
        <taxon>Eukaryota</taxon>
        <taxon>Viridiplantae</taxon>
        <taxon>Streptophyta</taxon>
        <taxon>Embryophyta</taxon>
        <taxon>Tracheophyta</taxon>
        <taxon>Spermatophyta</taxon>
        <taxon>Magnoliopsida</taxon>
        <taxon>eudicotyledons</taxon>
        <taxon>Gunneridae</taxon>
        <taxon>Pentapetalae</taxon>
        <taxon>Caryophyllales</taxon>
        <taxon>Caryophyllaceae</taxon>
        <taxon>Caryophylleae</taxon>
        <taxon>Saponaria</taxon>
    </lineage>
</organism>
<dbReference type="PROSITE" id="PS51840">
    <property type="entry name" value="C2_NT"/>
    <property type="match status" value="1"/>
</dbReference>
<dbReference type="EMBL" id="JBDFQZ010000002">
    <property type="protein sequence ID" value="KAK9748677.1"/>
    <property type="molecule type" value="Genomic_DNA"/>
</dbReference>
<keyword evidence="5" id="KW-1185">Reference proteome</keyword>
<feature type="coiled-coil region" evidence="1">
    <location>
        <begin position="977"/>
        <end position="1065"/>
    </location>
</feature>
<feature type="coiled-coil region" evidence="1">
    <location>
        <begin position="289"/>
        <end position="323"/>
    </location>
</feature>
<feature type="domain" description="C2 NT-type" evidence="3">
    <location>
        <begin position="6"/>
        <end position="141"/>
    </location>
</feature>
<reference evidence="4" key="1">
    <citation type="submission" date="2024-03" db="EMBL/GenBank/DDBJ databases">
        <title>WGS assembly of Saponaria officinalis var. Norfolk2.</title>
        <authorList>
            <person name="Jenkins J."/>
            <person name="Shu S."/>
            <person name="Grimwood J."/>
            <person name="Barry K."/>
            <person name="Goodstein D."/>
            <person name="Schmutz J."/>
            <person name="Leebens-Mack J."/>
            <person name="Osbourn A."/>
        </authorList>
    </citation>
    <scope>NUCLEOTIDE SEQUENCE [LARGE SCALE GENOMIC DNA]</scope>
    <source>
        <strain evidence="4">JIC</strain>
    </source>
</reference>
<feature type="compositionally biased region" description="Polar residues" evidence="2">
    <location>
        <begin position="259"/>
        <end position="268"/>
    </location>
</feature>